<dbReference type="Proteomes" id="UP000319014">
    <property type="component" value="Unassembled WGS sequence"/>
</dbReference>
<dbReference type="OrthoDB" id="5801444at2"/>
<evidence type="ECO:0000313" key="3">
    <source>
        <dbReference type="Proteomes" id="UP000319014"/>
    </source>
</evidence>
<dbReference type="RefSeq" id="WP_142663293.1">
    <property type="nucleotide sequence ID" value="NZ_FXTK01000009.1"/>
</dbReference>
<evidence type="ECO:0000313" key="2">
    <source>
        <dbReference type="EMBL" id="SMO73150.1"/>
    </source>
</evidence>
<accession>A0A521DQE0</accession>
<feature type="chain" id="PRO_5021747788" evidence="1">
    <location>
        <begin position="21"/>
        <end position="204"/>
    </location>
</feature>
<protein>
    <submittedName>
        <fullName evidence="2">Uncharacterized protein</fullName>
    </submittedName>
</protein>
<dbReference type="AlphaFoldDB" id="A0A521DQE0"/>
<keyword evidence="1" id="KW-0732">Signal</keyword>
<proteinExistence type="predicted"/>
<organism evidence="2 3">
    <name type="scientific">Paracoccus laeviglucosivorans</name>
    <dbReference type="NCBI Taxonomy" id="1197861"/>
    <lineage>
        <taxon>Bacteria</taxon>
        <taxon>Pseudomonadati</taxon>
        <taxon>Pseudomonadota</taxon>
        <taxon>Alphaproteobacteria</taxon>
        <taxon>Rhodobacterales</taxon>
        <taxon>Paracoccaceae</taxon>
        <taxon>Paracoccus</taxon>
    </lineage>
</organism>
<reference evidence="2 3" key="1">
    <citation type="submission" date="2017-05" db="EMBL/GenBank/DDBJ databases">
        <authorList>
            <person name="Varghese N."/>
            <person name="Submissions S."/>
        </authorList>
    </citation>
    <scope>NUCLEOTIDE SEQUENCE [LARGE SCALE GENOMIC DNA]</scope>
    <source>
        <strain evidence="2 3">DSM 100094</strain>
    </source>
</reference>
<sequence length="204" mass="22096">MKILRHMALIGLALATPVAANEAGDLVFAERGPWQLAGPLVWTIEQTGPTVEGYKPLGQGTITLSAATDPSDGKPVLELAEDTQRIKRKIGPFPSSSGDPTLTFFLETVARDMAALTGGSPFYIRNRLKDALFRGGEVRQEGGAQIAVFAPFKDDENRARMLGFETLELRFTLADPKQPIRSMVAQTGPLAGNQPAYENQMVLK</sequence>
<keyword evidence="3" id="KW-1185">Reference proteome</keyword>
<dbReference type="EMBL" id="FXTK01000009">
    <property type="protein sequence ID" value="SMO73150.1"/>
    <property type="molecule type" value="Genomic_DNA"/>
</dbReference>
<name>A0A521DQE0_9RHOB</name>
<evidence type="ECO:0000256" key="1">
    <source>
        <dbReference type="SAM" id="SignalP"/>
    </source>
</evidence>
<feature type="signal peptide" evidence="1">
    <location>
        <begin position="1"/>
        <end position="20"/>
    </location>
</feature>
<gene>
    <name evidence="2" type="ORF">SAMN06265221_10914</name>
</gene>